<evidence type="ECO:0000256" key="1">
    <source>
        <dbReference type="SAM" id="MobiDB-lite"/>
    </source>
</evidence>
<dbReference type="AlphaFoldDB" id="A0A1Y2HGV2"/>
<feature type="region of interest" description="Disordered" evidence="1">
    <location>
        <begin position="90"/>
        <end position="121"/>
    </location>
</feature>
<feature type="region of interest" description="Disordered" evidence="1">
    <location>
        <begin position="22"/>
        <end position="42"/>
    </location>
</feature>
<sequence length="121" mass="13376">MPCNHPLQHLAPQPFRHLPLPFLDSLRPHPSTSSNTTNQLHHRVKCQEHTLDRSPGDPCLVHGAQQGLLARNELARGDDLEHVRVSEEWGRGSWATASEEGGDSSSGRVVDWGVRGGHDEL</sequence>
<proteinExistence type="predicted"/>
<evidence type="ECO:0000313" key="2">
    <source>
        <dbReference type="EMBL" id="ORZ33769.1"/>
    </source>
</evidence>
<gene>
    <name evidence="2" type="ORF">BCR44DRAFT_42976</name>
</gene>
<feature type="compositionally biased region" description="Polar residues" evidence="1">
    <location>
        <begin position="30"/>
        <end position="39"/>
    </location>
</feature>
<accession>A0A1Y2HGV2</accession>
<dbReference type="EMBL" id="MCFL01000033">
    <property type="protein sequence ID" value="ORZ33769.1"/>
    <property type="molecule type" value="Genomic_DNA"/>
</dbReference>
<comment type="caution">
    <text evidence="2">The sequence shown here is derived from an EMBL/GenBank/DDBJ whole genome shotgun (WGS) entry which is preliminary data.</text>
</comment>
<protein>
    <submittedName>
        <fullName evidence="2">Uncharacterized protein</fullName>
    </submittedName>
</protein>
<evidence type="ECO:0000313" key="3">
    <source>
        <dbReference type="Proteomes" id="UP000193411"/>
    </source>
</evidence>
<keyword evidence="3" id="KW-1185">Reference proteome</keyword>
<organism evidence="2 3">
    <name type="scientific">Catenaria anguillulae PL171</name>
    <dbReference type="NCBI Taxonomy" id="765915"/>
    <lineage>
        <taxon>Eukaryota</taxon>
        <taxon>Fungi</taxon>
        <taxon>Fungi incertae sedis</taxon>
        <taxon>Blastocladiomycota</taxon>
        <taxon>Blastocladiomycetes</taxon>
        <taxon>Blastocladiales</taxon>
        <taxon>Catenariaceae</taxon>
        <taxon>Catenaria</taxon>
    </lineage>
</organism>
<name>A0A1Y2HGV2_9FUNG</name>
<dbReference type="Proteomes" id="UP000193411">
    <property type="component" value="Unassembled WGS sequence"/>
</dbReference>
<reference evidence="2 3" key="1">
    <citation type="submission" date="2016-07" db="EMBL/GenBank/DDBJ databases">
        <title>Pervasive Adenine N6-methylation of Active Genes in Fungi.</title>
        <authorList>
            <consortium name="DOE Joint Genome Institute"/>
            <person name="Mondo S.J."/>
            <person name="Dannebaum R.O."/>
            <person name="Kuo R.C."/>
            <person name="Labutti K."/>
            <person name="Haridas S."/>
            <person name="Kuo A."/>
            <person name="Salamov A."/>
            <person name="Ahrendt S.R."/>
            <person name="Lipzen A."/>
            <person name="Sullivan W."/>
            <person name="Andreopoulos W.B."/>
            <person name="Clum A."/>
            <person name="Lindquist E."/>
            <person name="Daum C."/>
            <person name="Ramamoorthy G.K."/>
            <person name="Gryganskyi A."/>
            <person name="Culley D."/>
            <person name="Magnuson J.K."/>
            <person name="James T.Y."/>
            <person name="O'Malley M.A."/>
            <person name="Stajich J.E."/>
            <person name="Spatafora J.W."/>
            <person name="Visel A."/>
            <person name="Grigoriev I.V."/>
        </authorList>
    </citation>
    <scope>NUCLEOTIDE SEQUENCE [LARGE SCALE GENOMIC DNA]</scope>
    <source>
        <strain evidence="2 3">PL171</strain>
    </source>
</reference>